<feature type="transmembrane region" description="Helical" evidence="6">
    <location>
        <begin position="124"/>
        <end position="143"/>
    </location>
</feature>
<name>A0A5M6IKT3_9PROT</name>
<dbReference type="OrthoDB" id="9784288at2"/>
<comment type="similarity">
    <text evidence="2">Belongs to the EamA transporter family.</text>
</comment>
<dbReference type="AlphaFoldDB" id="A0A5M6IKT3"/>
<feature type="domain" description="EamA" evidence="7">
    <location>
        <begin position="156"/>
        <end position="288"/>
    </location>
</feature>
<feature type="transmembrane region" description="Helical" evidence="6">
    <location>
        <begin position="97"/>
        <end position="117"/>
    </location>
</feature>
<dbReference type="PANTHER" id="PTHR32322">
    <property type="entry name" value="INNER MEMBRANE TRANSPORTER"/>
    <property type="match status" value="1"/>
</dbReference>
<dbReference type="InterPro" id="IPR000620">
    <property type="entry name" value="EamA_dom"/>
</dbReference>
<feature type="transmembrane region" description="Helical" evidence="6">
    <location>
        <begin position="155"/>
        <end position="175"/>
    </location>
</feature>
<evidence type="ECO:0000313" key="9">
    <source>
        <dbReference type="Proteomes" id="UP000325255"/>
    </source>
</evidence>
<dbReference type="GO" id="GO:0016020">
    <property type="term" value="C:membrane"/>
    <property type="evidence" value="ECO:0007669"/>
    <property type="project" value="UniProtKB-SubCell"/>
</dbReference>
<dbReference type="SUPFAM" id="SSF103481">
    <property type="entry name" value="Multidrug resistance efflux transporter EmrE"/>
    <property type="match status" value="2"/>
</dbReference>
<keyword evidence="9" id="KW-1185">Reference proteome</keyword>
<dbReference type="InterPro" id="IPR037185">
    <property type="entry name" value="EmrE-like"/>
</dbReference>
<evidence type="ECO:0000256" key="6">
    <source>
        <dbReference type="SAM" id="Phobius"/>
    </source>
</evidence>
<feature type="transmembrane region" description="Helical" evidence="6">
    <location>
        <begin position="70"/>
        <end position="91"/>
    </location>
</feature>
<dbReference type="Proteomes" id="UP000325255">
    <property type="component" value="Unassembled WGS sequence"/>
</dbReference>
<dbReference type="EMBL" id="VWPK01000065">
    <property type="protein sequence ID" value="KAA5608876.1"/>
    <property type="molecule type" value="Genomic_DNA"/>
</dbReference>
<keyword evidence="4 6" id="KW-1133">Transmembrane helix</keyword>
<evidence type="ECO:0000256" key="2">
    <source>
        <dbReference type="ARBA" id="ARBA00007362"/>
    </source>
</evidence>
<feature type="transmembrane region" description="Helical" evidence="6">
    <location>
        <begin position="41"/>
        <end position="58"/>
    </location>
</feature>
<feature type="transmembrane region" description="Helical" evidence="6">
    <location>
        <begin position="273"/>
        <end position="289"/>
    </location>
</feature>
<protein>
    <submittedName>
        <fullName evidence="8">DMT family transporter</fullName>
    </submittedName>
</protein>
<organism evidence="8 9">
    <name type="scientific">Rhodovastum atsumiense</name>
    <dbReference type="NCBI Taxonomy" id="504468"/>
    <lineage>
        <taxon>Bacteria</taxon>
        <taxon>Pseudomonadati</taxon>
        <taxon>Pseudomonadota</taxon>
        <taxon>Alphaproteobacteria</taxon>
        <taxon>Acetobacterales</taxon>
        <taxon>Acetobacteraceae</taxon>
        <taxon>Rhodovastum</taxon>
    </lineage>
</organism>
<gene>
    <name evidence="8" type="ORF">F1189_26815</name>
</gene>
<dbReference type="InterPro" id="IPR050638">
    <property type="entry name" value="AA-Vitamin_Transporters"/>
</dbReference>
<feature type="domain" description="EamA" evidence="7">
    <location>
        <begin position="10"/>
        <end position="141"/>
    </location>
</feature>
<sequence length="293" mass="29307">MTHPAPPLAYAAGALAVLFWGATPAATALLARDMPSSLVGAARLLASAALLVPVVLVLRPRLPRDAGGWAALGISALVGFAASFVLQGLGIARTSTAHAALVLAAAPVITALLQFLLSWHRPRPVWWLGSALALSGVAVLILGRGLATAAGTASIAGDLIVFAGTVTVSIGYLAGARLSARIGLFAATAWSILAGALVMLPLLPALGSAVPALTPVGGAALGFLAAGCTVIGFAAWFWALDRGGVASIALLQFAQPVVSLLIAAAFLAEDVSPTLLLALGLILSGVSLCRRGR</sequence>
<dbReference type="Pfam" id="PF00892">
    <property type="entry name" value="EamA"/>
    <property type="match status" value="2"/>
</dbReference>
<proteinExistence type="inferred from homology"/>
<accession>A0A5M6IKT3</accession>
<keyword evidence="3 6" id="KW-0812">Transmembrane</keyword>
<dbReference type="RefSeq" id="WP_150044682.1">
    <property type="nucleotide sequence ID" value="NZ_OW485601.1"/>
</dbReference>
<dbReference type="PANTHER" id="PTHR32322:SF2">
    <property type="entry name" value="EAMA DOMAIN-CONTAINING PROTEIN"/>
    <property type="match status" value="1"/>
</dbReference>
<reference evidence="8 9" key="1">
    <citation type="submission" date="2019-09" db="EMBL/GenBank/DDBJ databases">
        <title>Genome sequence of Rhodovastum atsumiense, a diverse member of the Acetobacteraceae family of non-sulfur purple photosynthetic bacteria.</title>
        <authorList>
            <person name="Meyer T."/>
            <person name="Kyndt J."/>
        </authorList>
    </citation>
    <scope>NUCLEOTIDE SEQUENCE [LARGE SCALE GENOMIC DNA]</scope>
    <source>
        <strain evidence="8 9">DSM 21279</strain>
    </source>
</reference>
<evidence type="ECO:0000256" key="4">
    <source>
        <dbReference type="ARBA" id="ARBA00022989"/>
    </source>
</evidence>
<evidence type="ECO:0000259" key="7">
    <source>
        <dbReference type="Pfam" id="PF00892"/>
    </source>
</evidence>
<keyword evidence="5 6" id="KW-0472">Membrane</keyword>
<comment type="subcellular location">
    <subcellularLocation>
        <location evidence="1">Membrane</location>
        <topology evidence="1">Multi-pass membrane protein</topology>
    </subcellularLocation>
</comment>
<feature type="transmembrane region" description="Helical" evidence="6">
    <location>
        <begin position="216"/>
        <end position="238"/>
    </location>
</feature>
<feature type="transmembrane region" description="Helical" evidence="6">
    <location>
        <begin position="182"/>
        <end position="204"/>
    </location>
</feature>
<feature type="transmembrane region" description="Helical" evidence="6">
    <location>
        <begin position="245"/>
        <end position="267"/>
    </location>
</feature>
<evidence type="ECO:0000256" key="3">
    <source>
        <dbReference type="ARBA" id="ARBA00022692"/>
    </source>
</evidence>
<evidence type="ECO:0000256" key="5">
    <source>
        <dbReference type="ARBA" id="ARBA00023136"/>
    </source>
</evidence>
<evidence type="ECO:0000313" key="8">
    <source>
        <dbReference type="EMBL" id="KAA5608876.1"/>
    </source>
</evidence>
<comment type="caution">
    <text evidence="8">The sequence shown here is derived from an EMBL/GenBank/DDBJ whole genome shotgun (WGS) entry which is preliminary data.</text>
</comment>
<evidence type="ECO:0000256" key="1">
    <source>
        <dbReference type="ARBA" id="ARBA00004141"/>
    </source>
</evidence>